<dbReference type="InterPro" id="IPR037120">
    <property type="entry name" value="Haem_peroxidase_sf_animal"/>
</dbReference>
<evidence type="ECO:0000256" key="3">
    <source>
        <dbReference type="ARBA" id="ARBA00022964"/>
    </source>
</evidence>
<sequence length="965" mass="108037">MRTSAVYFSLLLSFLLTGCATQPSAGDAAKDTAACAGMVASGFRPIASERDERFLGKVQEATAECRGGDKAVIFRKTPYTDWSNYWAAGDASTLSPGTTAVGSHLARNGRGIDGALLDLEYQRMELVKLNLFDNSGTFADYVQGRDGVDGKAIKRWPAMRLPASHPFYAQAGGAGTQVCNGEQIRFRNLDGSCNDLFNPVMGSTGQPFARNVAFESTFPDLGKNELARNRHGDRLTLLTPDPQVISRKLLTREQSDPAKCNQGFGLPGYSADANCDYKKAPFFNVLAAYWIQFMTHDWFSHLEEGHNDARMIPAGCSTKRIAKGDGVTDVPLTADEVAKLGCRPDDQIDKGYIAQDGDPATFKAGDKEYLNRAYKTTSNKVTAWWDASQLYGYDAVSRQRVKRDPADRARFLLQPQGSRPGEGEKLGYLPVFQPNDPINPQWSGQEAAAFPDNWSIGISFYHNLFTREHNAFVDAFRKQASRTPDADSGLRNPARPDREIRYQDVTADELFEIGRLVVSAEIAKIHTTEWTPQLLYDEPLYLAMNSNWHGLLQGHDIVAAALEQIVVNNFGKSTEAKKATQWYSAFASGPGIFGLGSVVYADDAIFALYDPSKTDIWDLKKPEHVNGGVNHFGSPFNFPEEFVSVYRLHALVPDLIEYREWNNNPNVIRNKIPVIETFRGKATAAMDERGLANWALSMGRQRLGLLTLQNTPQFMQNINLPRLQSPTQKIDIAALDILRDRERGVPRFNEFRRQYGLKQLTSYDDFIDRRLPPNSTERKEQENLVSTLREVYGKHRCDASKIITASQRNDDGTAINDCLGNRNGSMVDNIEDVDTIVGWLSEFTRPQGFAISETQFQVFILNASRRLFSDRFFTSSFRPEFYSKFGVSWVNQNGPDGKVMERYPSNGHIVEMSPLKRILLRTTPELAPELDSVVNVFDPWARDRDTYYSLKWKPRPDAAGDGAFK</sequence>
<accession>A0A916UDF5</accession>
<dbReference type="GO" id="GO:0004601">
    <property type="term" value="F:peroxidase activity"/>
    <property type="evidence" value="ECO:0007669"/>
    <property type="project" value="InterPro"/>
</dbReference>
<dbReference type="AlphaFoldDB" id="A0A916UDF5"/>
<dbReference type="GO" id="GO:0006952">
    <property type="term" value="P:defense response"/>
    <property type="evidence" value="ECO:0007669"/>
    <property type="project" value="UniProtKB-KW"/>
</dbReference>
<dbReference type="Pfam" id="PF03098">
    <property type="entry name" value="An_peroxidase"/>
    <property type="match status" value="3"/>
</dbReference>
<proteinExistence type="predicted"/>
<keyword evidence="1" id="KW-0479">Metal-binding</keyword>
<dbReference type="EMBL" id="BMED01000001">
    <property type="protein sequence ID" value="GGC68311.1"/>
    <property type="molecule type" value="Genomic_DNA"/>
</dbReference>
<protein>
    <recommendedName>
        <fullName evidence="9">Animal haem peroxidase</fullName>
    </recommendedName>
</protein>
<feature type="signal peptide" evidence="6">
    <location>
        <begin position="1"/>
        <end position="25"/>
    </location>
</feature>
<name>A0A916UDF5_9BURK</name>
<evidence type="ECO:0000256" key="2">
    <source>
        <dbReference type="ARBA" id="ARBA00022821"/>
    </source>
</evidence>
<gene>
    <name evidence="7" type="ORF">GCM10011396_14170</name>
</gene>
<keyword evidence="8" id="KW-1185">Reference proteome</keyword>
<feature type="chain" id="PRO_5037850189" description="Animal haem peroxidase" evidence="6">
    <location>
        <begin position="26"/>
        <end position="965"/>
    </location>
</feature>
<evidence type="ECO:0000256" key="1">
    <source>
        <dbReference type="ARBA" id="ARBA00022723"/>
    </source>
</evidence>
<dbReference type="Gene3D" id="1.10.640.10">
    <property type="entry name" value="Haem peroxidase domain superfamily, animal type"/>
    <property type="match status" value="1"/>
</dbReference>
<dbReference type="GO" id="GO:0016702">
    <property type="term" value="F:oxidoreductase activity, acting on single donors with incorporation of molecular oxygen, incorporation of two atoms of oxygen"/>
    <property type="evidence" value="ECO:0007669"/>
    <property type="project" value="TreeGrafter"/>
</dbReference>
<dbReference type="InterPro" id="IPR010255">
    <property type="entry name" value="Haem_peroxidase_sf"/>
</dbReference>
<dbReference type="InterPro" id="IPR019791">
    <property type="entry name" value="Haem_peroxidase_animal"/>
</dbReference>
<keyword evidence="3" id="KW-0223">Dioxygenase</keyword>
<reference evidence="7" key="1">
    <citation type="journal article" date="2014" name="Int. J. Syst. Evol. Microbiol.">
        <title>Complete genome sequence of Corynebacterium casei LMG S-19264T (=DSM 44701T), isolated from a smear-ripened cheese.</title>
        <authorList>
            <consortium name="US DOE Joint Genome Institute (JGI-PGF)"/>
            <person name="Walter F."/>
            <person name="Albersmeier A."/>
            <person name="Kalinowski J."/>
            <person name="Ruckert C."/>
        </authorList>
    </citation>
    <scope>NUCLEOTIDE SEQUENCE</scope>
    <source>
        <strain evidence="7">CGMCC 1.10998</strain>
    </source>
</reference>
<comment type="caution">
    <text evidence="7">The sequence shown here is derived from an EMBL/GenBank/DDBJ whole genome shotgun (WGS) entry which is preliminary data.</text>
</comment>
<keyword evidence="4" id="KW-0560">Oxidoreductase</keyword>
<dbReference type="PANTHER" id="PTHR11903:SF11">
    <property type="entry name" value="ALPHA-DIOXYGENASE 1"/>
    <property type="match status" value="1"/>
</dbReference>
<dbReference type="RefSeq" id="WP_229750964.1">
    <property type="nucleotide sequence ID" value="NZ_BMED01000001.1"/>
</dbReference>
<organism evidence="7 8">
    <name type="scientific">Undibacterium terreum</name>
    <dbReference type="NCBI Taxonomy" id="1224302"/>
    <lineage>
        <taxon>Bacteria</taxon>
        <taxon>Pseudomonadati</taxon>
        <taxon>Pseudomonadota</taxon>
        <taxon>Betaproteobacteria</taxon>
        <taxon>Burkholderiales</taxon>
        <taxon>Oxalobacteraceae</taxon>
        <taxon>Undibacterium</taxon>
    </lineage>
</organism>
<evidence type="ECO:0000256" key="6">
    <source>
        <dbReference type="SAM" id="SignalP"/>
    </source>
</evidence>
<dbReference type="GO" id="GO:0046872">
    <property type="term" value="F:metal ion binding"/>
    <property type="evidence" value="ECO:0007669"/>
    <property type="project" value="UniProtKB-KW"/>
</dbReference>
<dbReference type="GO" id="GO:0020037">
    <property type="term" value="F:heme binding"/>
    <property type="evidence" value="ECO:0007669"/>
    <property type="project" value="InterPro"/>
</dbReference>
<evidence type="ECO:0000313" key="8">
    <source>
        <dbReference type="Proteomes" id="UP000637423"/>
    </source>
</evidence>
<keyword evidence="5" id="KW-0408">Iron</keyword>
<dbReference type="Proteomes" id="UP000637423">
    <property type="component" value="Unassembled WGS sequence"/>
</dbReference>
<dbReference type="PANTHER" id="PTHR11903">
    <property type="entry name" value="PROSTAGLANDIN G/H SYNTHASE"/>
    <property type="match status" value="1"/>
</dbReference>
<keyword evidence="6" id="KW-0732">Signal</keyword>
<reference evidence="7" key="2">
    <citation type="submission" date="2020-09" db="EMBL/GenBank/DDBJ databases">
        <authorList>
            <person name="Sun Q."/>
            <person name="Zhou Y."/>
        </authorList>
    </citation>
    <scope>NUCLEOTIDE SEQUENCE</scope>
    <source>
        <strain evidence="7">CGMCC 1.10998</strain>
    </source>
</reference>
<dbReference type="InterPro" id="IPR050783">
    <property type="entry name" value="Oxylipin_biosynth_metab"/>
</dbReference>
<evidence type="ECO:0000256" key="5">
    <source>
        <dbReference type="ARBA" id="ARBA00023004"/>
    </source>
</evidence>
<evidence type="ECO:0000256" key="4">
    <source>
        <dbReference type="ARBA" id="ARBA00023002"/>
    </source>
</evidence>
<dbReference type="SUPFAM" id="SSF48113">
    <property type="entry name" value="Heme-dependent peroxidases"/>
    <property type="match status" value="1"/>
</dbReference>
<evidence type="ECO:0000313" key="7">
    <source>
        <dbReference type="EMBL" id="GGC68311.1"/>
    </source>
</evidence>
<keyword evidence="2" id="KW-0611">Plant defense</keyword>
<dbReference type="GO" id="GO:0006631">
    <property type="term" value="P:fatty acid metabolic process"/>
    <property type="evidence" value="ECO:0007669"/>
    <property type="project" value="UniProtKB-ARBA"/>
</dbReference>
<dbReference type="PROSITE" id="PS50292">
    <property type="entry name" value="PEROXIDASE_3"/>
    <property type="match status" value="1"/>
</dbReference>
<evidence type="ECO:0008006" key="9">
    <source>
        <dbReference type="Google" id="ProtNLM"/>
    </source>
</evidence>
<dbReference type="GO" id="GO:0006979">
    <property type="term" value="P:response to oxidative stress"/>
    <property type="evidence" value="ECO:0007669"/>
    <property type="project" value="InterPro"/>
</dbReference>
<dbReference type="PROSITE" id="PS51257">
    <property type="entry name" value="PROKAR_LIPOPROTEIN"/>
    <property type="match status" value="1"/>
</dbReference>